<keyword evidence="2" id="KW-0805">Transcription regulation</keyword>
<dbReference type="CDD" id="cd00090">
    <property type="entry name" value="HTH_ARSR"/>
    <property type="match status" value="1"/>
</dbReference>
<proteinExistence type="predicted"/>
<name>A0ABS6BEB8_9SPHN</name>
<keyword evidence="4" id="KW-0804">Transcription</keyword>
<dbReference type="EMBL" id="JAHKRT010000001">
    <property type="protein sequence ID" value="MBU3076653.1"/>
    <property type="molecule type" value="Genomic_DNA"/>
</dbReference>
<keyword evidence="3" id="KW-0238">DNA-binding</keyword>
<evidence type="ECO:0000256" key="4">
    <source>
        <dbReference type="ARBA" id="ARBA00023163"/>
    </source>
</evidence>
<comment type="caution">
    <text evidence="6">The sequence shown here is derived from an EMBL/GenBank/DDBJ whole genome shotgun (WGS) entry which is preliminary data.</text>
</comment>
<evidence type="ECO:0000259" key="5">
    <source>
        <dbReference type="PROSITE" id="PS50995"/>
    </source>
</evidence>
<dbReference type="Pfam" id="PF22381">
    <property type="entry name" value="Staph_reg_Sar_Rot"/>
    <property type="match status" value="1"/>
</dbReference>
<dbReference type="InterPro" id="IPR039422">
    <property type="entry name" value="MarR/SlyA-like"/>
</dbReference>
<dbReference type="PROSITE" id="PS50995">
    <property type="entry name" value="HTH_MARR_2"/>
    <property type="match status" value="1"/>
</dbReference>
<evidence type="ECO:0000313" key="7">
    <source>
        <dbReference type="Proteomes" id="UP000776276"/>
    </source>
</evidence>
<protein>
    <submittedName>
        <fullName evidence="6">MarR family transcriptional regulator</fullName>
    </submittedName>
</protein>
<organism evidence="6 7">
    <name type="scientific">Sphingomonas quercus</name>
    <dbReference type="NCBI Taxonomy" id="2842451"/>
    <lineage>
        <taxon>Bacteria</taxon>
        <taxon>Pseudomonadati</taxon>
        <taxon>Pseudomonadota</taxon>
        <taxon>Alphaproteobacteria</taxon>
        <taxon>Sphingomonadales</taxon>
        <taxon>Sphingomonadaceae</taxon>
        <taxon>Sphingomonas</taxon>
    </lineage>
</organism>
<reference evidence="6 7" key="1">
    <citation type="submission" date="2021-06" db="EMBL/GenBank/DDBJ databases">
        <title>Sphingomonas sp. XMGL2, whole genome shotgun sequencing project.</title>
        <authorList>
            <person name="Zhao G."/>
            <person name="Shen L."/>
        </authorList>
    </citation>
    <scope>NUCLEOTIDE SEQUENCE [LARGE SCALE GENOMIC DNA]</scope>
    <source>
        <strain evidence="6 7">XMGL2</strain>
    </source>
</reference>
<dbReference type="SMART" id="SM00347">
    <property type="entry name" value="HTH_MARR"/>
    <property type="match status" value="1"/>
</dbReference>
<dbReference type="Proteomes" id="UP000776276">
    <property type="component" value="Unassembled WGS sequence"/>
</dbReference>
<dbReference type="PANTHER" id="PTHR33164:SF5">
    <property type="entry name" value="ORGANIC HYDROPEROXIDE RESISTANCE TRANSCRIPTIONAL REGULATOR"/>
    <property type="match status" value="1"/>
</dbReference>
<sequence>MRPVKRKSPDADALGGHLCFAVYSTGLAFNRVYKPILDRLGLTYPQYLAMVILRGEDGQTVGELGDQLFLDSSTLTPLIKRLEAAGLVTRRRDSEDERVVRVTLTDKGRAVAEEAKCVPGEVLAATGRTPEQLGVLERAIVQLRDTLRANAA</sequence>
<keyword evidence="7" id="KW-1185">Reference proteome</keyword>
<feature type="domain" description="HTH marR-type" evidence="5">
    <location>
        <begin position="15"/>
        <end position="145"/>
    </location>
</feature>
<dbReference type="InterPro" id="IPR011991">
    <property type="entry name" value="ArsR-like_HTH"/>
</dbReference>
<keyword evidence="1" id="KW-0963">Cytoplasm</keyword>
<evidence type="ECO:0000256" key="1">
    <source>
        <dbReference type="ARBA" id="ARBA00022490"/>
    </source>
</evidence>
<dbReference type="InterPro" id="IPR000835">
    <property type="entry name" value="HTH_MarR-typ"/>
</dbReference>
<gene>
    <name evidence="6" type="ORF">KOF26_02140</name>
</gene>
<dbReference type="InterPro" id="IPR055166">
    <property type="entry name" value="Transc_reg_Sar_Rot_HTH"/>
</dbReference>
<accession>A0ABS6BEB8</accession>
<evidence type="ECO:0000256" key="2">
    <source>
        <dbReference type="ARBA" id="ARBA00023015"/>
    </source>
</evidence>
<evidence type="ECO:0000313" key="6">
    <source>
        <dbReference type="EMBL" id="MBU3076653.1"/>
    </source>
</evidence>
<evidence type="ECO:0000256" key="3">
    <source>
        <dbReference type="ARBA" id="ARBA00023125"/>
    </source>
</evidence>
<dbReference type="PANTHER" id="PTHR33164">
    <property type="entry name" value="TRANSCRIPTIONAL REGULATOR, MARR FAMILY"/>
    <property type="match status" value="1"/>
</dbReference>